<dbReference type="GO" id="GO:0005576">
    <property type="term" value="C:extracellular region"/>
    <property type="evidence" value="ECO:0007669"/>
    <property type="project" value="InterPro"/>
</dbReference>
<evidence type="ECO:0000256" key="3">
    <source>
        <dbReference type="ARBA" id="ARBA00023239"/>
    </source>
</evidence>
<dbReference type="Pfam" id="PF02278">
    <property type="entry name" value="Lyase_8"/>
    <property type="match status" value="1"/>
</dbReference>
<dbReference type="InterPro" id="IPR014718">
    <property type="entry name" value="GH-type_carb-bd"/>
</dbReference>
<evidence type="ECO:0000256" key="1">
    <source>
        <dbReference type="ARBA" id="ARBA00006699"/>
    </source>
</evidence>
<gene>
    <name evidence="7" type="ORF">G6F64_002826</name>
</gene>
<name>A0A9P6XFJ9_RHIOR</name>
<dbReference type="SUPFAM" id="SSF48230">
    <property type="entry name" value="Chondroitin AC/alginate lyase"/>
    <property type="match status" value="1"/>
</dbReference>
<dbReference type="PANTHER" id="PTHR38481">
    <property type="entry name" value="HYALURONATE LYASE"/>
    <property type="match status" value="1"/>
</dbReference>
<dbReference type="SUPFAM" id="SSF74650">
    <property type="entry name" value="Galactose mutarotase-like"/>
    <property type="match status" value="1"/>
</dbReference>
<feature type="domain" description="Polysaccharide lyase family 8 C-terminal" evidence="5">
    <location>
        <begin position="575"/>
        <end position="639"/>
    </location>
</feature>
<feature type="domain" description="Polysaccharide lyase 8 N-terminal alpha-helical" evidence="6">
    <location>
        <begin position="74"/>
        <end position="279"/>
    </location>
</feature>
<evidence type="ECO:0000259" key="5">
    <source>
        <dbReference type="Pfam" id="PF02884"/>
    </source>
</evidence>
<dbReference type="Gene3D" id="1.50.10.100">
    <property type="entry name" value="Chondroitin AC/alginate lyase"/>
    <property type="match status" value="1"/>
</dbReference>
<dbReference type="InterPro" id="IPR008929">
    <property type="entry name" value="Chondroitin_lyas"/>
</dbReference>
<proteinExistence type="inferred from homology"/>
<dbReference type="PANTHER" id="PTHR38481:SF1">
    <property type="entry name" value="HYALURONATE LYASE"/>
    <property type="match status" value="1"/>
</dbReference>
<dbReference type="Proteomes" id="UP000716291">
    <property type="component" value="Unassembled WGS sequence"/>
</dbReference>
<dbReference type="GO" id="GO:0016837">
    <property type="term" value="F:carbon-oxygen lyase activity, acting on polysaccharides"/>
    <property type="evidence" value="ECO:0007669"/>
    <property type="project" value="UniProtKB-ARBA"/>
</dbReference>
<protein>
    <submittedName>
        <fullName evidence="7">Uncharacterized protein</fullName>
    </submittedName>
</protein>
<evidence type="ECO:0000259" key="6">
    <source>
        <dbReference type="Pfam" id="PF08124"/>
    </source>
</evidence>
<dbReference type="InterPro" id="IPR012970">
    <property type="entry name" value="Lyase_8_alpha_N"/>
</dbReference>
<dbReference type="InterPro" id="IPR011013">
    <property type="entry name" value="Gal_mutarotase_sf_dom"/>
</dbReference>
<dbReference type="SUPFAM" id="SSF49863">
    <property type="entry name" value="Hyaluronate lyase-like, C-terminal domain"/>
    <property type="match status" value="1"/>
</dbReference>
<dbReference type="InterPro" id="IPR011071">
    <property type="entry name" value="Lyase_8-like_C"/>
</dbReference>
<dbReference type="Pfam" id="PF08124">
    <property type="entry name" value="Lyase_8_N"/>
    <property type="match status" value="1"/>
</dbReference>
<evidence type="ECO:0000259" key="4">
    <source>
        <dbReference type="Pfam" id="PF02278"/>
    </source>
</evidence>
<reference evidence="7" key="1">
    <citation type="journal article" date="2020" name="Microb. Genom.">
        <title>Genetic diversity of clinical and environmental Mucorales isolates obtained from an investigation of mucormycosis cases among solid organ transplant recipients.</title>
        <authorList>
            <person name="Nguyen M.H."/>
            <person name="Kaul D."/>
            <person name="Muto C."/>
            <person name="Cheng S.J."/>
            <person name="Richter R.A."/>
            <person name="Bruno V.M."/>
            <person name="Liu G."/>
            <person name="Beyhan S."/>
            <person name="Sundermann A.J."/>
            <person name="Mounaud S."/>
            <person name="Pasculle A.W."/>
            <person name="Nierman W.C."/>
            <person name="Driscoll E."/>
            <person name="Cumbie R."/>
            <person name="Clancy C.J."/>
            <person name="Dupont C.L."/>
        </authorList>
    </citation>
    <scope>NUCLEOTIDE SEQUENCE</scope>
    <source>
        <strain evidence="7">GL11</strain>
    </source>
</reference>
<evidence type="ECO:0000256" key="2">
    <source>
        <dbReference type="ARBA" id="ARBA00022729"/>
    </source>
</evidence>
<evidence type="ECO:0000313" key="7">
    <source>
        <dbReference type="EMBL" id="KAG1312705.1"/>
    </source>
</evidence>
<comment type="caution">
    <text evidence="7">The sequence shown here is derived from an EMBL/GenBank/DDBJ whole genome shotgun (WGS) entry which is preliminary data.</text>
</comment>
<organism evidence="7 8">
    <name type="scientific">Rhizopus oryzae</name>
    <name type="common">Mucormycosis agent</name>
    <name type="synonym">Rhizopus arrhizus var. delemar</name>
    <dbReference type="NCBI Taxonomy" id="64495"/>
    <lineage>
        <taxon>Eukaryota</taxon>
        <taxon>Fungi</taxon>
        <taxon>Fungi incertae sedis</taxon>
        <taxon>Mucoromycota</taxon>
        <taxon>Mucoromycotina</taxon>
        <taxon>Mucoromycetes</taxon>
        <taxon>Mucorales</taxon>
        <taxon>Mucorineae</taxon>
        <taxon>Rhizopodaceae</taxon>
        <taxon>Rhizopus</taxon>
    </lineage>
</organism>
<dbReference type="AlphaFoldDB" id="A0A9P6XFJ9"/>
<keyword evidence="8" id="KW-1185">Reference proteome</keyword>
<dbReference type="Gene3D" id="2.60.220.10">
    <property type="entry name" value="Polysaccharide lyase family 8-like, C-terminal"/>
    <property type="match status" value="1"/>
</dbReference>
<sequence length="673" mass="74482">MNNVTGTWPDVDYTSGCDASKLASPFTLIQDSYPSTNLALNYWLDHDFTEKDCINKGGKKGSKCSCETPGLWNKNWYDQEIAVPRLIGHICLLMKDGLTMSQINGCNTIMSRAFAIAELENTPLTGANLLDVSSIGISLGLLNKNLDILTNALRLFYSGVKISDKVAKDGIQSDGSFMQHNGLLYNGNYGKDYINDLLDVFIATKNTALAPSPEVQRDFETLIEGTEWMIITDTKLGALLWQYNVIGRMISFRYSDKQASGGVKIDIASISESTEGWENEEAFKQITDRLQQPASNANQGQLIGTRYFYNSDYMVHRTANYVVTMKMYSSRTVNSECLNVQNPFGFHLSDGAIFNYLNGDEYRDTFVVWNWNLIPGITVNVGGTALTCAKVKTKGKKDFVGGATDENTGITVFDYLNPTNGHLSFKKTVFFFSSAYAIQLGSVQSINSSSPLVTVLDQRHRDGDTYINGILQSGNIASTTTQTRSIWHSNIGYYFPQEQPVYVESEKKVGNWSTIGISKGEHSETLWTSYIEHSNSSTPGLLTQYIVQPGVQESNFHSNVLKKKAPIDLDSSESPQVNAAFSEQDETIAIAFWTSGQYTAPWKSAEIYVDNPCVVLLKCIGKKTYRITVADPSQKLTTISLSVKLDDSENRNITVNLPTGILAGKAVVQIVEF</sequence>
<dbReference type="Gene3D" id="2.70.98.10">
    <property type="match status" value="1"/>
</dbReference>
<comment type="similarity">
    <text evidence="1">Belongs to the polysaccharide lyase 8 family.</text>
</comment>
<dbReference type="InterPro" id="IPR038970">
    <property type="entry name" value="Lyase_8"/>
</dbReference>
<dbReference type="GO" id="GO:0005975">
    <property type="term" value="P:carbohydrate metabolic process"/>
    <property type="evidence" value="ECO:0007669"/>
    <property type="project" value="InterPro"/>
</dbReference>
<dbReference type="InterPro" id="IPR003159">
    <property type="entry name" value="Lyase_8_central_dom"/>
</dbReference>
<dbReference type="OrthoDB" id="5980780at2759"/>
<keyword evidence="3" id="KW-0456">Lyase</keyword>
<dbReference type="InterPro" id="IPR004103">
    <property type="entry name" value="Lyase_8_C"/>
</dbReference>
<keyword evidence="2" id="KW-0732">Signal</keyword>
<feature type="domain" description="Polysaccharide lyase family 8 central" evidence="4">
    <location>
        <begin position="306"/>
        <end position="551"/>
    </location>
</feature>
<accession>A0A9P6XFJ9</accession>
<dbReference type="EMBL" id="JAANQT010000256">
    <property type="protein sequence ID" value="KAG1312705.1"/>
    <property type="molecule type" value="Genomic_DNA"/>
</dbReference>
<dbReference type="Pfam" id="PF02884">
    <property type="entry name" value="Lyase_8_C"/>
    <property type="match status" value="1"/>
</dbReference>
<dbReference type="GO" id="GO:0030246">
    <property type="term" value="F:carbohydrate binding"/>
    <property type="evidence" value="ECO:0007669"/>
    <property type="project" value="InterPro"/>
</dbReference>
<evidence type="ECO:0000313" key="8">
    <source>
        <dbReference type="Proteomes" id="UP000716291"/>
    </source>
</evidence>